<protein>
    <submittedName>
        <fullName evidence="1">Uncharacterized protein</fullName>
    </submittedName>
</protein>
<dbReference type="EMBL" id="LBPY01000010">
    <property type="protein sequence ID" value="KKP66255.1"/>
    <property type="molecule type" value="Genomic_DNA"/>
</dbReference>
<evidence type="ECO:0000313" key="1">
    <source>
        <dbReference type="EMBL" id="KKP66255.1"/>
    </source>
</evidence>
<dbReference type="Proteomes" id="UP000034952">
    <property type="component" value="Unassembled WGS sequence"/>
</dbReference>
<dbReference type="AlphaFoldDB" id="A0A0G0DTE7"/>
<evidence type="ECO:0000313" key="2">
    <source>
        <dbReference type="Proteomes" id="UP000034952"/>
    </source>
</evidence>
<accession>A0A0G0DTE7</accession>
<comment type="caution">
    <text evidence="1">The sequence shown here is derived from an EMBL/GenBank/DDBJ whole genome shotgun (WGS) entry which is preliminary data.</text>
</comment>
<gene>
    <name evidence="1" type="ORF">UR64_C0010G0020</name>
</gene>
<sequence>MKNYFSFWFHSIFERKYNETDRLDLIAHLENLGNDVAVKKVGHFVIHKKQSECLGHSSIYSNLSYYNHPQINSKLLVEFGLPVNDKERILLKFNMGESRCIFQLTGTLTNEERIIFRDIFPLSYSSRNWRLAFSYFSEKINFIVDFVAKKDKVIAIDLLEEKVKTLLSKDQSEYVVKEVETTQDKLRKLKKEFNKEYCFTYPV</sequence>
<name>A0A0G0DTE7_9BACT</name>
<organism evidence="1 2">
    <name type="scientific">Candidatus Nomurabacteria bacterium GW2011_GWE1_35_16</name>
    <dbReference type="NCBI Taxonomy" id="1618761"/>
    <lineage>
        <taxon>Bacteria</taxon>
        <taxon>Candidatus Nomuraibacteriota</taxon>
    </lineage>
</organism>
<reference evidence="1 2" key="1">
    <citation type="journal article" date="2015" name="Nature">
        <title>rRNA introns, odd ribosomes, and small enigmatic genomes across a large radiation of phyla.</title>
        <authorList>
            <person name="Brown C.T."/>
            <person name="Hug L.A."/>
            <person name="Thomas B.C."/>
            <person name="Sharon I."/>
            <person name="Castelle C.J."/>
            <person name="Singh A."/>
            <person name="Wilkins M.J."/>
            <person name="Williams K.H."/>
            <person name="Banfield J.F."/>
        </authorList>
    </citation>
    <scope>NUCLEOTIDE SEQUENCE [LARGE SCALE GENOMIC DNA]</scope>
</reference>
<proteinExistence type="predicted"/>